<evidence type="ECO:0000313" key="3">
    <source>
        <dbReference type="Proteomes" id="UP000325797"/>
    </source>
</evidence>
<organism evidence="2 3">
    <name type="scientific">Hypericibacter adhaerens</name>
    <dbReference type="NCBI Taxonomy" id="2602016"/>
    <lineage>
        <taxon>Bacteria</taxon>
        <taxon>Pseudomonadati</taxon>
        <taxon>Pseudomonadota</taxon>
        <taxon>Alphaproteobacteria</taxon>
        <taxon>Rhodospirillales</taxon>
        <taxon>Dongiaceae</taxon>
        <taxon>Hypericibacter</taxon>
    </lineage>
</organism>
<feature type="compositionally biased region" description="Basic and acidic residues" evidence="1">
    <location>
        <begin position="1"/>
        <end position="15"/>
    </location>
</feature>
<gene>
    <name evidence="2" type="ORF">FRZ61_35810</name>
</gene>
<accession>A0A5J6N4B5</accession>
<sequence>MTMRIDHSLRPERSPLSDGGNTAATAACCEDHGAASAELLSQTLDDATVAYVLATRPQFEGLRQAASQIAGLLVLAASGARSINQEHAMLDTARRAHAEAADGLARAVPPARARHHHHHLTEAAEVIRLALERATESMHDYAAGRRDIDTALAPLKAGYRHLQWAASALPGFELIDFQGACCAIATPAPSLS</sequence>
<name>A0A5J6N4B5_9PROT</name>
<proteinExistence type="predicted"/>
<feature type="region of interest" description="Disordered" evidence="1">
    <location>
        <begin position="1"/>
        <end position="22"/>
    </location>
</feature>
<dbReference type="Proteomes" id="UP000325797">
    <property type="component" value="Chromosome"/>
</dbReference>
<keyword evidence="3" id="KW-1185">Reference proteome</keyword>
<dbReference type="EMBL" id="CP042582">
    <property type="protein sequence ID" value="QEX23643.1"/>
    <property type="molecule type" value="Genomic_DNA"/>
</dbReference>
<protein>
    <submittedName>
        <fullName evidence="2">Uncharacterized protein</fullName>
    </submittedName>
</protein>
<dbReference type="AlphaFoldDB" id="A0A5J6N4B5"/>
<dbReference type="KEGG" id="hadh:FRZ61_35810"/>
<evidence type="ECO:0000256" key="1">
    <source>
        <dbReference type="SAM" id="MobiDB-lite"/>
    </source>
</evidence>
<reference evidence="2 3" key="1">
    <citation type="submission" date="2019-08" db="EMBL/GenBank/DDBJ databases">
        <title>Hyperibacter terrae gen. nov., sp. nov. and Hyperibacter viscosus sp. nov., two new members in the family Rhodospirillaceae isolated from the rhizosphere of Hypericum perforatum.</title>
        <authorList>
            <person name="Noviana Z."/>
        </authorList>
    </citation>
    <scope>NUCLEOTIDE SEQUENCE [LARGE SCALE GENOMIC DNA]</scope>
    <source>
        <strain evidence="2 3">R5959</strain>
    </source>
</reference>
<evidence type="ECO:0000313" key="2">
    <source>
        <dbReference type="EMBL" id="QEX23643.1"/>
    </source>
</evidence>